<evidence type="ECO:0000256" key="1">
    <source>
        <dbReference type="ARBA" id="ARBA00004141"/>
    </source>
</evidence>
<evidence type="ECO:0000313" key="8">
    <source>
        <dbReference type="Proteomes" id="UP001159364"/>
    </source>
</evidence>
<keyword evidence="2 5" id="KW-0812">Transmembrane</keyword>
<dbReference type="PANTHER" id="PTHR31766:SF2">
    <property type="entry name" value="GLABROUS1 ENHANCER-BINDING PROTEIN-LIKE 2"/>
    <property type="match status" value="1"/>
</dbReference>
<comment type="caution">
    <text evidence="7">The sequence shown here is derived from an EMBL/GenBank/DDBJ whole genome shotgun (WGS) entry which is preliminary data.</text>
</comment>
<feature type="domain" description="TLC" evidence="6">
    <location>
        <begin position="2"/>
        <end position="141"/>
    </location>
</feature>
<sequence length="160" mass="18184">MDLLHYLIFYPSDVLFIGHHLATLLVFLTCRYLVQHGAYAILALLVLAKVTSACQNTWTLANAQRMDNEFAAKVFDVLSPPFYAFYSVVRGFLGPYFVYQMGSSYVSGVAEGAIPKWVWVPWLIVVTLAISVSILWVSNLWAQLYRVPNCLRNGHKNIFF</sequence>
<feature type="transmembrane region" description="Helical" evidence="5">
    <location>
        <begin position="119"/>
        <end position="142"/>
    </location>
</feature>
<dbReference type="EMBL" id="JAIWQS010000004">
    <property type="protein sequence ID" value="KAJ8768597.1"/>
    <property type="molecule type" value="Genomic_DNA"/>
</dbReference>
<evidence type="ECO:0000259" key="6">
    <source>
        <dbReference type="Pfam" id="PF03798"/>
    </source>
</evidence>
<dbReference type="PANTHER" id="PTHR31766">
    <property type="entry name" value="GLABROUS1 ENHANCER-BINDING PROTEIN-LIKE 2"/>
    <property type="match status" value="1"/>
</dbReference>
<accession>A0AAV8TNT6</accession>
<proteinExistence type="predicted"/>
<dbReference type="GO" id="GO:0016020">
    <property type="term" value="C:membrane"/>
    <property type="evidence" value="ECO:0007669"/>
    <property type="project" value="UniProtKB-SubCell"/>
</dbReference>
<feature type="transmembrane region" description="Helical" evidence="5">
    <location>
        <begin position="82"/>
        <end position="99"/>
    </location>
</feature>
<feature type="transmembrane region" description="Helical" evidence="5">
    <location>
        <begin position="40"/>
        <end position="61"/>
    </location>
</feature>
<gene>
    <name evidence="7" type="ORF">K2173_022718</name>
</gene>
<evidence type="ECO:0000256" key="2">
    <source>
        <dbReference type="ARBA" id="ARBA00022692"/>
    </source>
</evidence>
<evidence type="ECO:0000256" key="4">
    <source>
        <dbReference type="ARBA" id="ARBA00023136"/>
    </source>
</evidence>
<comment type="subcellular location">
    <subcellularLocation>
        <location evidence="1">Membrane</location>
        <topology evidence="1">Multi-pass membrane protein</topology>
    </subcellularLocation>
</comment>
<dbReference type="InterPro" id="IPR040327">
    <property type="entry name" value="At5g14285-like"/>
</dbReference>
<keyword evidence="4 5" id="KW-0472">Membrane</keyword>
<keyword evidence="3 5" id="KW-1133">Transmembrane helix</keyword>
<evidence type="ECO:0000313" key="7">
    <source>
        <dbReference type="EMBL" id="KAJ8768597.1"/>
    </source>
</evidence>
<dbReference type="InterPro" id="IPR006634">
    <property type="entry name" value="TLC-dom"/>
</dbReference>
<keyword evidence="8" id="KW-1185">Reference proteome</keyword>
<evidence type="ECO:0000256" key="5">
    <source>
        <dbReference type="SAM" id="Phobius"/>
    </source>
</evidence>
<dbReference type="AlphaFoldDB" id="A0AAV8TNT6"/>
<protein>
    <recommendedName>
        <fullName evidence="6">TLC domain-containing protein</fullName>
    </recommendedName>
</protein>
<organism evidence="7 8">
    <name type="scientific">Erythroxylum novogranatense</name>
    <dbReference type="NCBI Taxonomy" id="1862640"/>
    <lineage>
        <taxon>Eukaryota</taxon>
        <taxon>Viridiplantae</taxon>
        <taxon>Streptophyta</taxon>
        <taxon>Embryophyta</taxon>
        <taxon>Tracheophyta</taxon>
        <taxon>Spermatophyta</taxon>
        <taxon>Magnoliopsida</taxon>
        <taxon>eudicotyledons</taxon>
        <taxon>Gunneridae</taxon>
        <taxon>Pentapetalae</taxon>
        <taxon>rosids</taxon>
        <taxon>fabids</taxon>
        <taxon>Malpighiales</taxon>
        <taxon>Erythroxylaceae</taxon>
        <taxon>Erythroxylum</taxon>
    </lineage>
</organism>
<dbReference type="Proteomes" id="UP001159364">
    <property type="component" value="Linkage Group LG04"/>
</dbReference>
<reference evidence="7 8" key="1">
    <citation type="submission" date="2021-09" db="EMBL/GenBank/DDBJ databases">
        <title>Genomic insights and catalytic innovation underlie evolution of tropane alkaloids biosynthesis.</title>
        <authorList>
            <person name="Wang Y.-J."/>
            <person name="Tian T."/>
            <person name="Huang J.-P."/>
            <person name="Huang S.-X."/>
        </authorList>
    </citation>
    <scope>NUCLEOTIDE SEQUENCE [LARGE SCALE GENOMIC DNA]</scope>
    <source>
        <strain evidence="7">KIB-2018</strain>
        <tissue evidence="7">Leaf</tissue>
    </source>
</reference>
<feature type="transmembrane region" description="Helical" evidence="5">
    <location>
        <begin position="7"/>
        <end position="34"/>
    </location>
</feature>
<dbReference type="Pfam" id="PF03798">
    <property type="entry name" value="TRAM_LAG1_CLN8"/>
    <property type="match status" value="1"/>
</dbReference>
<name>A0AAV8TNT6_9ROSI</name>
<evidence type="ECO:0000256" key="3">
    <source>
        <dbReference type="ARBA" id="ARBA00022989"/>
    </source>
</evidence>